<dbReference type="GO" id="GO:0030687">
    <property type="term" value="C:preribosome, large subunit precursor"/>
    <property type="evidence" value="ECO:0007669"/>
    <property type="project" value="TreeGrafter"/>
</dbReference>
<dbReference type="EMBL" id="JABWGV010000004">
    <property type="protein sequence ID" value="NVD45615.1"/>
    <property type="molecule type" value="Genomic_DNA"/>
</dbReference>
<keyword evidence="8" id="KW-0436">Ligase</keyword>
<keyword evidence="3" id="KW-0067">ATP-binding</keyword>
<dbReference type="InterPro" id="IPR025865">
    <property type="entry name" value="CobS_N_dom"/>
</dbReference>
<proteinExistence type="inferred from homology"/>
<feature type="domain" description="ATPase dynein-related AAA" evidence="5">
    <location>
        <begin position="75"/>
        <end position="199"/>
    </location>
</feature>
<evidence type="ECO:0000313" key="9">
    <source>
        <dbReference type="Proteomes" id="UP000561438"/>
    </source>
</evidence>
<dbReference type="GO" id="GO:0009236">
    <property type="term" value="P:cobalamin biosynthetic process"/>
    <property type="evidence" value="ECO:0007669"/>
    <property type="project" value="UniProtKB-UniRule"/>
</dbReference>
<evidence type="ECO:0000259" key="7">
    <source>
        <dbReference type="Pfam" id="PF12556"/>
    </source>
</evidence>
<dbReference type="GO" id="GO:0016887">
    <property type="term" value="F:ATP hydrolysis activity"/>
    <property type="evidence" value="ECO:0007669"/>
    <property type="project" value="InterPro"/>
</dbReference>
<name>A0A850H8M1_9SPHN</name>
<keyword evidence="9" id="KW-1185">Reference proteome</keyword>
<dbReference type="EC" id="6.6.1.2" evidence="4"/>
<dbReference type="Gene3D" id="3.40.50.300">
    <property type="entry name" value="P-loop containing nucleotide triphosphate hydrolases"/>
    <property type="match status" value="1"/>
</dbReference>
<dbReference type="InterPro" id="IPR027417">
    <property type="entry name" value="P-loop_NTPase"/>
</dbReference>
<dbReference type="SUPFAM" id="SSF52540">
    <property type="entry name" value="P-loop containing nucleoside triphosphate hydrolases"/>
    <property type="match status" value="1"/>
</dbReference>
<evidence type="ECO:0000259" key="5">
    <source>
        <dbReference type="Pfam" id="PF07728"/>
    </source>
</evidence>
<feature type="domain" description="CbbQ/NirQ/NorQ C-terminal" evidence="6">
    <location>
        <begin position="233"/>
        <end position="302"/>
    </location>
</feature>
<evidence type="ECO:0000313" key="8">
    <source>
        <dbReference type="EMBL" id="NVD45615.1"/>
    </source>
</evidence>
<evidence type="ECO:0000256" key="3">
    <source>
        <dbReference type="ARBA" id="ARBA00022840"/>
    </source>
</evidence>
<reference evidence="8 9" key="1">
    <citation type="submission" date="2020-06" db="EMBL/GenBank/DDBJ databases">
        <title>Altererythrobacter sp. HHU K3-1.</title>
        <authorList>
            <person name="Zhang D."/>
            <person name="Xue H."/>
        </authorList>
    </citation>
    <scope>NUCLEOTIDE SEQUENCE [LARGE SCALE GENOMIC DNA]</scope>
    <source>
        <strain evidence="8 9">HHU K3-1</strain>
    </source>
</reference>
<dbReference type="GO" id="GO:0005524">
    <property type="term" value="F:ATP binding"/>
    <property type="evidence" value="ECO:0007669"/>
    <property type="project" value="UniProtKB-KW"/>
</dbReference>
<dbReference type="Pfam" id="PF08406">
    <property type="entry name" value="CbbQ_C"/>
    <property type="match status" value="1"/>
</dbReference>
<keyword evidence="2" id="KW-0547">Nucleotide-binding</keyword>
<organism evidence="8 9">
    <name type="scientific">Qipengyuania atrilutea</name>
    <dbReference type="NCBI Taxonomy" id="2744473"/>
    <lineage>
        <taxon>Bacteria</taxon>
        <taxon>Pseudomonadati</taxon>
        <taxon>Pseudomonadota</taxon>
        <taxon>Alphaproteobacteria</taxon>
        <taxon>Sphingomonadales</taxon>
        <taxon>Erythrobacteraceae</taxon>
        <taxon>Qipengyuania</taxon>
    </lineage>
</organism>
<dbReference type="GO" id="GO:0051116">
    <property type="term" value="F:cobaltochelatase activity"/>
    <property type="evidence" value="ECO:0007669"/>
    <property type="project" value="UniProtKB-UniRule"/>
</dbReference>
<dbReference type="Pfam" id="PF12556">
    <property type="entry name" value="CobS_N"/>
    <property type="match status" value="1"/>
</dbReference>
<dbReference type="InterPro" id="IPR011704">
    <property type="entry name" value="ATPase_dyneun-rel_AAA"/>
</dbReference>
<sequence length="331" mass="37106">MNDLTEKSFDAHEKTVLAAPDTSVNVRETFGIDIDWDVPAFSKADARVPDLDEGYVFDPDTTLAILAGFANDRRVMVQGYHGTGKSTHIEQVAARLNWPCIRINLDAHISRIDLIGRDAIVLRDGLQITEFKEGLLPWALQHPVALVFDEYDAGRPDVMFVIQRVLEQQGKLTLLDQNRVIRPDPNFRLFATANTVGLGDTSGLYHGTQAINQGQMDRWNIVVGLNYLPADTEQEIVLAKNPDAPADMIKKMIQVADMTRQGFIGGDISTVMSPRTVITWAQNYAIFKDVGFAFRVSFLNKCDEEERMLVAEYYQRVFAEDLPESVVASTR</sequence>
<dbReference type="AlphaFoldDB" id="A0A850H8M1"/>
<evidence type="ECO:0000256" key="1">
    <source>
        <dbReference type="ARBA" id="ARBA00009417"/>
    </source>
</evidence>
<evidence type="ECO:0000259" key="6">
    <source>
        <dbReference type="Pfam" id="PF08406"/>
    </source>
</evidence>
<feature type="domain" description="Cobaltochelatase subunit CobS N-terminal" evidence="7">
    <location>
        <begin position="15"/>
        <end position="48"/>
    </location>
</feature>
<dbReference type="Proteomes" id="UP000561438">
    <property type="component" value="Unassembled WGS sequence"/>
</dbReference>
<dbReference type="InterPro" id="IPR013615">
    <property type="entry name" value="CbbQ_C"/>
</dbReference>
<evidence type="ECO:0000256" key="2">
    <source>
        <dbReference type="ARBA" id="ARBA00022741"/>
    </source>
</evidence>
<dbReference type="PANTHER" id="PTHR48103">
    <property type="entry name" value="MIDASIN-RELATED"/>
    <property type="match status" value="1"/>
</dbReference>
<dbReference type="NCBIfam" id="TIGR01650">
    <property type="entry name" value="PD_CobS"/>
    <property type="match status" value="1"/>
</dbReference>
<dbReference type="InterPro" id="IPR006537">
    <property type="entry name" value="PD_CobS"/>
</dbReference>
<accession>A0A850H8M1</accession>
<dbReference type="Pfam" id="PF07728">
    <property type="entry name" value="AAA_5"/>
    <property type="match status" value="1"/>
</dbReference>
<comment type="similarity">
    <text evidence="1">Belongs to the CbbQ/NirQ/NorQ/GpvN family.</text>
</comment>
<gene>
    <name evidence="8" type="primary">cobS</name>
    <name evidence="8" type="ORF">HUV48_11410</name>
</gene>
<dbReference type="RefSeq" id="WP_176267924.1">
    <property type="nucleotide sequence ID" value="NZ_JABWGV010000004.1"/>
</dbReference>
<dbReference type="PANTHER" id="PTHR48103:SF2">
    <property type="entry name" value="MIDASIN"/>
    <property type="match status" value="1"/>
</dbReference>
<comment type="caution">
    <text evidence="8">The sequence shown here is derived from an EMBL/GenBank/DDBJ whole genome shotgun (WGS) entry which is preliminary data.</text>
</comment>
<evidence type="ECO:0000256" key="4">
    <source>
        <dbReference type="NCBIfam" id="TIGR01650"/>
    </source>
</evidence>
<dbReference type="GO" id="GO:0000027">
    <property type="term" value="P:ribosomal large subunit assembly"/>
    <property type="evidence" value="ECO:0007669"/>
    <property type="project" value="TreeGrafter"/>
</dbReference>
<protein>
    <recommendedName>
        <fullName evidence="4">Cobaltochelatase subunit CobS</fullName>
        <ecNumber evidence="4">6.6.1.2</ecNumber>
    </recommendedName>
</protein>